<dbReference type="EMBL" id="JBAKAR010000075">
    <property type="protein sequence ID" value="MEL0614977.1"/>
    <property type="molecule type" value="Genomic_DNA"/>
</dbReference>
<dbReference type="Proteomes" id="UP001379949">
    <property type="component" value="Unassembled WGS sequence"/>
</dbReference>
<gene>
    <name evidence="2" type="ORF">V6242_17680</name>
</gene>
<comment type="caution">
    <text evidence="2">The sequence shown here is derived from an EMBL/GenBank/DDBJ whole genome shotgun (WGS) entry which is preliminary data.</text>
</comment>
<evidence type="ECO:0000313" key="2">
    <source>
        <dbReference type="EMBL" id="MEL0614977.1"/>
    </source>
</evidence>
<name>A0ABU9G913_9GAMM</name>
<dbReference type="InterPro" id="IPR040739">
    <property type="entry name" value="RlmM_FDX"/>
</dbReference>
<organism evidence="2 3">
    <name type="scientific">Marinomonas arenicola</name>
    <dbReference type="NCBI Taxonomy" id="569601"/>
    <lineage>
        <taxon>Bacteria</taxon>
        <taxon>Pseudomonadati</taxon>
        <taxon>Pseudomonadota</taxon>
        <taxon>Gammaproteobacteria</taxon>
        <taxon>Oceanospirillales</taxon>
        <taxon>Oceanospirillaceae</taxon>
        <taxon>Marinomonas</taxon>
    </lineage>
</organism>
<feature type="domain" description="RlmM ferredoxin-like" evidence="1">
    <location>
        <begin position="2"/>
        <end position="50"/>
    </location>
</feature>
<keyword evidence="3" id="KW-1185">Reference proteome</keyword>
<proteinExistence type="predicted"/>
<dbReference type="Gene3D" id="3.30.70.2810">
    <property type="match status" value="1"/>
</dbReference>
<protein>
    <recommendedName>
        <fullName evidence="1">RlmM ferredoxin-like domain-containing protein</fullName>
    </recommendedName>
</protein>
<evidence type="ECO:0000313" key="3">
    <source>
        <dbReference type="Proteomes" id="UP001379949"/>
    </source>
</evidence>
<reference evidence="2 3" key="1">
    <citation type="submission" date="2024-02" db="EMBL/GenBank/DDBJ databases">
        <title>Bacteria isolated from the canopy kelp, Nereocystis luetkeana.</title>
        <authorList>
            <person name="Pfister C.A."/>
            <person name="Younker I.T."/>
            <person name="Light S.H."/>
        </authorList>
    </citation>
    <scope>NUCLEOTIDE SEQUENCE [LARGE SCALE GENOMIC DNA]</scope>
    <source>
        <strain evidence="2 3">TI.4.07</strain>
    </source>
</reference>
<dbReference type="Pfam" id="PF18125">
    <property type="entry name" value="RlmM_FDX"/>
    <property type="match status" value="1"/>
</dbReference>
<feature type="non-terminal residue" evidence="2">
    <location>
        <position position="1"/>
    </location>
</feature>
<sequence>FHAAEQGFAGYVKAKPNTGYVVYECFEAHHSDEIIKKVDFKNMVFARQWFAGELVENMPVEDRVSAVVEAAKEFTLCSELRVET</sequence>
<accession>A0ABU9G913</accession>
<feature type="non-terminal residue" evidence="2">
    <location>
        <position position="84"/>
    </location>
</feature>
<evidence type="ECO:0000259" key="1">
    <source>
        <dbReference type="Pfam" id="PF18125"/>
    </source>
</evidence>